<organism evidence="1">
    <name type="scientific">marine metagenome</name>
    <dbReference type="NCBI Taxonomy" id="408172"/>
    <lineage>
        <taxon>unclassified sequences</taxon>
        <taxon>metagenomes</taxon>
        <taxon>ecological metagenomes</taxon>
    </lineage>
</organism>
<feature type="non-terminal residue" evidence="1">
    <location>
        <position position="1"/>
    </location>
</feature>
<dbReference type="EMBL" id="UINC01158842">
    <property type="protein sequence ID" value="SVD56599.1"/>
    <property type="molecule type" value="Genomic_DNA"/>
</dbReference>
<sequence>KDPDQGILHTTDIKLSGDGEQIGLIYILGMDTVFVDSLSFGAQAEDTSRGRQPDGSETWVSLSPPSPGLTNFVCQYNEVTFHMYDAYGDGWSGSVYTLVEYFSGDTVGTGGLVYPQGYGADEYCLPSGFYNLTVDGGSWLSEVSWEMSMDTSGVDSVFASGGAPFEATVTLDTTGILGCIDPLALNYDATANLNDGSCYFTGDFCDVPITAVLDSNAASGTSAYGGQWFSYTEVSTGFLTATTCYAGQMEDTDLYVYDGCPAAGGMLIAESDDAQCEE</sequence>
<feature type="non-terminal residue" evidence="1">
    <location>
        <position position="278"/>
    </location>
</feature>
<name>A0A382WD38_9ZZZZ</name>
<protein>
    <submittedName>
        <fullName evidence="1">Uncharacterized protein</fullName>
    </submittedName>
</protein>
<dbReference type="AlphaFoldDB" id="A0A382WD38"/>
<proteinExistence type="predicted"/>
<gene>
    <name evidence="1" type="ORF">METZ01_LOCUS409453</name>
</gene>
<reference evidence="1" key="1">
    <citation type="submission" date="2018-05" db="EMBL/GenBank/DDBJ databases">
        <authorList>
            <person name="Lanie J.A."/>
            <person name="Ng W.-L."/>
            <person name="Kazmierczak K.M."/>
            <person name="Andrzejewski T.M."/>
            <person name="Davidsen T.M."/>
            <person name="Wayne K.J."/>
            <person name="Tettelin H."/>
            <person name="Glass J.I."/>
            <person name="Rusch D."/>
            <person name="Podicherti R."/>
            <person name="Tsui H.-C.T."/>
            <person name="Winkler M.E."/>
        </authorList>
    </citation>
    <scope>NUCLEOTIDE SEQUENCE</scope>
</reference>
<accession>A0A382WD38</accession>
<evidence type="ECO:0000313" key="1">
    <source>
        <dbReference type="EMBL" id="SVD56599.1"/>
    </source>
</evidence>